<reference evidence="8 9" key="1">
    <citation type="journal article" date="2023" name="BMC Biol.">
        <title>The compact genome of the sponge Oopsacas minuta (Hexactinellida) is lacking key metazoan core genes.</title>
        <authorList>
            <person name="Santini S."/>
            <person name="Schenkelaars Q."/>
            <person name="Jourda C."/>
            <person name="Duchesne M."/>
            <person name="Belahbib H."/>
            <person name="Rocher C."/>
            <person name="Selva M."/>
            <person name="Riesgo A."/>
            <person name="Vervoort M."/>
            <person name="Leys S.P."/>
            <person name="Kodjabachian L."/>
            <person name="Le Bivic A."/>
            <person name="Borchiellini C."/>
            <person name="Claverie J.M."/>
            <person name="Renard E."/>
        </authorList>
    </citation>
    <scope>NUCLEOTIDE SEQUENCE [LARGE SCALE GENOMIC DNA]</scope>
    <source>
        <strain evidence="8">SPO-2</strain>
    </source>
</reference>
<organism evidence="8 9">
    <name type="scientific">Oopsacas minuta</name>
    <dbReference type="NCBI Taxonomy" id="111878"/>
    <lineage>
        <taxon>Eukaryota</taxon>
        <taxon>Metazoa</taxon>
        <taxon>Porifera</taxon>
        <taxon>Hexactinellida</taxon>
        <taxon>Hexasterophora</taxon>
        <taxon>Lyssacinosida</taxon>
        <taxon>Leucopsacidae</taxon>
        <taxon>Oopsacas</taxon>
    </lineage>
</organism>
<evidence type="ECO:0000256" key="6">
    <source>
        <dbReference type="SAM" id="Phobius"/>
    </source>
</evidence>
<keyword evidence="3 6" id="KW-0812">Transmembrane</keyword>
<dbReference type="Proteomes" id="UP001165289">
    <property type="component" value="Unassembled WGS sequence"/>
</dbReference>
<dbReference type="InterPro" id="IPR036259">
    <property type="entry name" value="MFS_trans_sf"/>
</dbReference>
<feature type="transmembrane region" description="Helical" evidence="6">
    <location>
        <begin position="7"/>
        <end position="30"/>
    </location>
</feature>
<feature type="transmembrane region" description="Helical" evidence="6">
    <location>
        <begin position="295"/>
        <end position="320"/>
    </location>
</feature>
<dbReference type="PROSITE" id="PS50850">
    <property type="entry name" value="MFS"/>
    <property type="match status" value="1"/>
</dbReference>
<feature type="domain" description="Major facilitator superfamily (MFS) profile" evidence="7">
    <location>
        <begin position="8"/>
        <end position="486"/>
    </location>
</feature>
<dbReference type="Pfam" id="PF07690">
    <property type="entry name" value="MFS_1"/>
    <property type="match status" value="1"/>
</dbReference>
<accession>A0AAV7KJF2</accession>
<proteinExistence type="predicted"/>
<name>A0AAV7KJF2_9METZ</name>
<gene>
    <name evidence="8" type="ORF">LOD99_14412</name>
</gene>
<dbReference type="EMBL" id="JAKMXF010000044">
    <property type="protein sequence ID" value="KAI6660071.1"/>
    <property type="molecule type" value="Genomic_DNA"/>
</dbReference>
<dbReference type="PANTHER" id="PTHR23504:SF15">
    <property type="entry name" value="MAJOR FACILITATOR SUPERFAMILY (MFS) PROFILE DOMAIN-CONTAINING PROTEIN"/>
    <property type="match status" value="1"/>
</dbReference>
<keyword evidence="9" id="KW-1185">Reference proteome</keyword>
<sequence>MRTETTLQLCVACITLVVGKFGTLYVFPILPAITHDFFPDLSESELGYRQGYLAGIYFLGNFFGNMFWGRIADKFGRKKAMIASTFLYSISVVIFGLSLSYSMALLMRFLWGFFNGLDTIVKTFIAELCADKEELTRGLAVHGLADGIGRMIGPTISAWLSRPADKFSFLNFELLRDFPYFLPSIVCFLLAMFAMLISHIFIRETLSLSHRQEQFSKDEIEVSDHGNPRTYNKKQTNKQSYNNKLSNVFSQRLIISAIFNYNYFAFINIEFEELIPLMLVTAPSYGGFCMNENSLGLISLSTSILQIPWALTVLPIIIGYLGIRKTIRLLIVFYTIIVFLIPLWTSNSLVTNLFAIIVANNITSTTKEYTSCGSIDLGITSIPVIVWVILLSLLIPLYLMRMSIFTCYTIAIANSSKRDMRATVNGVSQSGAALLRLIGPIFSANVFAWSISSGYSWPIDFSLIWSIGCVQLSLLFLASFLFPAKIEHTQD</sequence>
<feature type="transmembrane region" description="Helical" evidence="6">
    <location>
        <begin position="463"/>
        <end position="482"/>
    </location>
</feature>
<evidence type="ECO:0000256" key="2">
    <source>
        <dbReference type="ARBA" id="ARBA00022448"/>
    </source>
</evidence>
<evidence type="ECO:0000256" key="5">
    <source>
        <dbReference type="ARBA" id="ARBA00023136"/>
    </source>
</evidence>
<comment type="subcellular location">
    <subcellularLocation>
        <location evidence="1">Membrane</location>
        <topology evidence="1">Multi-pass membrane protein</topology>
    </subcellularLocation>
</comment>
<keyword evidence="4 6" id="KW-1133">Transmembrane helix</keyword>
<evidence type="ECO:0000313" key="9">
    <source>
        <dbReference type="Proteomes" id="UP001165289"/>
    </source>
</evidence>
<dbReference type="SUPFAM" id="SSF103473">
    <property type="entry name" value="MFS general substrate transporter"/>
    <property type="match status" value="1"/>
</dbReference>
<evidence type="ECO:0000313" key="8">
    <source>
        <dbReference type="EMBL" id="KAI6660071.1"/>
    </source>
</evidence>
<protein>
    <recommendedName>
        <fullName evidence="7">Major facilitator superfamily (MFS) profile domain-containing protein</fullName>
    </recommendedName>
</protein>
<feature type="transmembrane region" description="Helical" evidence="6">
    <location>
        <begin position="50"/>
        <end position="68"/>
    </location>
</feature>
<comment type="caution">
    <text evidence="8">The sequence shown here is derived from an EMBL/GenBank/DDBJ whole genome shotgun (WGS) entry which is preliminary data.</text>
</comment>
<evidence type="ECO:0000259" key="7">
    <source>
        <dbReference type="PROSITE" id="PS50850"/>
    </source>
</evidence>
<keyword evidence="5 6" id="KW-0472">Membrane</keyword>
<dbReference type="AlphaFoldDB" id="A0AAV7KJF2"/>
<evidence type="ECO:0000256" key="1">
    <source>
        <dbReference type="ARBA" id="ARBA00004141"/>
    </source>
</evidence>
<feature type="transmembrane region" description="Helical" evidence="6">
    <location>
        <begin position="384"/>
        <end position="412"/>
    </location>
</feature>
<dbReference type="GO" id="GO:0016020">
    <property type="term" value="C:membrane"/>
    <property type="evidence" value="ECO:0007669"/>
    <property type="project" value="UniProtKB-SubCell"/>
</dbReference>
<dbReference type="InterPro" id="IPR020846">
    <property type="entry name" value="MFS_dom"/>
</dbReference>
<dbReference type="InterPro" id="IPR011701">
    <property type="entry name" value="MFS"/>
</dbReference>
<evidence type="ECO:0000256" key="4">
    <source>
        <dbReference type="ARBA" id="ARBA00022989"/>
    </source>
</evidence>
<feature type="transmembrane region" description="Helical" evidence="6">
    <location>
        <begin position="327"/>
        <end position="345"/>
    </location>
</feature>
<dbReference type="PANTHER" id="PTHR23504">
    <property type="entry name" value="MAJOR FACILITATOR SUPERFAMILY DOMAIN-CONTAINING PROTEIN 10"/>
    <property type="match status" value="1"/>
</dbReference>
<evidence type="ECO:0000256" key="3">
    <source>
        <dbReference type="ARBA" id="ARBA00022692"/>
    </source>
</evidence>
<dbReference type="GO" id="GO:0022857">
    <property type="term" value="F:transmembrane transporter activity"/>
    <property type="evidence" value="ECO:0007669"/>
    <property type="project" value="InterPro"/>
</dbReference>
<feature type="transmembrane region" description="Helical" evidence="6">
    <location>
        <begin position="253"/>
        <end position="271"/>
    </location>
</feature>
<feature type="transmembrane region" description="Helical" evidence="6">
    <location>
        <begin position="80"/>
        <end position="101"/>
    </location>
</feature>
<feature type="transmembrane region" description="Helical" evidence="6">
    <location>
        <begin position="433"/>
        <end position="451"/>
    </location>
</feature>
<keyword evidence="2" id="KW-0813">Transport</keyword>
<dbReference type="Gene3D" id="1.20.1250.20">
    <property type="entry name" value="MFS general substrate transporter like domains"/>
    <property type="match status" value="1"/>
</dbReference>
<feature type="transmembrane region" description="Helical" evidence="6">
    <location>
        <begin position="180"/>
        <end position="202"/>
    </location>
</feature>